<dbReference type="InterPro" id="IPR008139">
    <property type="entry name" value="SaposinB_dom"/>
</dbReference>
<evidence type="ECO:0000313" key="5">
    <source>
        <dbReference type="Proteomes" id="UP000681967"/>
    </source>
</evidence>
<evidence type="ECO:0000313" key="4">
    <source>
        <dbReference type="EMBL" id="CAF5090707.1"/>
    </source>
</evidence>
<dbReference type="PANTHER" id="PTHR11480">
    <property type="entry name" value="SAPOSIN-RELATED"/>
    <property type="match status" value="1"/>
</dbReference>
<proteinExistence type="predicted"/>
<dbReference type="Proteomes" id="UP000681720">
    <property type="component" value="Unassembled WGS sequence"/>
</dbReference>
<dbReference type="Gene3D" id="1.10.225.10">
    <property type="entry name" value="Saposin-like"/>
    <property type="match status" value="1"/>
</dbReference>
<evidence type="ECO:0000259" key="2">
    <source>
        <dbReference type="PROSITE" id="PS50015"/>
    </source>
</evidence>
<accession>A0A8S3E442</accession>
<dbReference type="PROSITE" id="PS50015">
    <property type="entry name" value="SAP_B"/>
    <property type="match status" value="1"/>
</dbReference>
<dbReference type="SMART" id="SM00741">
    <property type="entry name" value="SapB"/>
    <property type="match status" value="2"/>
</dbReference>
<dbReference type="EMBL" id="CAJOBJ010249173">
    <property type="protein sequence ID" value="CAF5090707.1"/>
    <property type="molecule type" value="Genomic_DNA"/>
</dbReference>
<gene>
    <name evidence="3" type="ORF">BYL167_LOCUS56253</name>
    <name evidence="4" type="ORF">GIL414_LOCUS62223</name>
</gene>
<keyword evidence="1" id="KW-1015">Disulfide bond</keyword>
<comment type="caution">
    <text evidence="3">The sequence shown here is derived from an EMBL/GenBank/DDBJ whole genome shotgun (WGS) entry which is preliminary data.</text>
</comment>
<organism evidence="3 5">
    <name type="scientific">Rotaria magnacalcarata</name>
    <dbReference type="NCBI Taxonomy" id="392030"/>
    <lineage>
        <taxon>Eukaryota</taxon>
        <taxon>Metazoa</taxon>
        <taxon>Spiralia</taxon>
        <taxon>Gnathifera</taxon>
        <taxon>Rotifera</taxon>
        <taxon>Eurotatoria</taxon>
        <taxon>Bdelloidea</taxon>
        <taxon>Philodinida</taxon>
        <taxon>Philodinidae</taxon>
        <taxon>Rotaria</taxon>
    </lineage>
</organism>
<name>A0A8S3E442_9BILA</name>
<feature type="non-terminal residue" evidence="3">
    <location>
        <position position="1"/>
    </location>
</feature>
<protein>
    <recommendedName>
        <fullName evidence="2">Saposin B-type domain-containing protein</fullName>
    </recommendedName>
</protein>
<dbReference type="AlphaFoldDB" id="A0A8S3E442"/>
<dbReference type="InterPro" id="IPR011001">
    <property type="entry name" value="Saposin-like"/>
</dbReference>
<feature type="domain" description="Saposin B-type" evidence="2">
    <location>
        <begin position="72"/>
        <end position="148"/>
    </location>
</feature>
<evidence type="ECO:0000313" key="3">
    <source>
        <dbReference type="EMBL" id="CAF5031487.1"/>
    </source>
</evidence>
<reference evidence="3" key="1">
    <citation type="submission" date="2021-02" db="EMBL/GenBank/DDBJ databases">
        <authorList>
            <person name="Nowell W R."/>
        </authorList>
    </citation>
    <scope>NUCLEOTIDE SEQUENCE</scope>
</reference>
<dbReference type="SUPFAM" id="SSF47862">
    <property type="entry name" value="Saposin"/>
    <property type="match status" value="2"/>
</dbReference>
<sequence length="296" mass="33645">MSKSPSSTAGIYVDLESSIEASSDSLCSEFGDFKPICEQLIASKQYDRYAKVYLALLNNNQKLIDTDLHEQKADTCDQCKTMIQSSKDFWLNGLESARNALLQTCESCPVKDKCREFFNQQFDNLKSYLDGINPEQFCQNIHLCSVSSVGECSTCVERLQLRKDAFSQASDRLTGYFRDLCQQNADKQCQIYVQQVHDLVQLSLEEFDLTETCTAMGFCTTENSEKDLGFDQYEKNVENEIVKNVCSTLGPFETLCKSIIHGDAKQIQELKINYDIKDLMKIEKQLTDNLSNTEDL</sequence>
<evidence type="ECO:0000256" key="1">
    <source>
        <dbReference type="ARBA" id="ARBA00023157"/>
    </source>
</evidence>
<dbReference type="Proteomes" id="UP000681967">
    <property type="component" value="Unassembled WGS sequence"/>
</dbReference>
<dbReference type="InterPro" id="IPR051428">
    <property type="entry name" value="Sphingo_Act-Surfact_Prot"/>
</dbReference>
<dbReference type="EMBL" id="CAJOBH010220529">
    <property type="protein sequence ID" value="CAF5031487.1"/>
    <property type="molecule type" value="Genomic_DNA"/>
</dbReference>